<dbReference type="PROSITE" id="PS50113">
    <property type="entry name" value="PAC"/>
    <property type="match status" value="1"/>
</dbReference>
<feature type="domain" description="PAS" evidence="2">
    <location>
        <begin position="565"/>
        <end position="641"/>
    </location>
</feature>
<dbReference type="Proteomes" id="UP000036458">
    <property type="component" value="Chromosome"/>
</dbReference>
<keyword evidence="1" id="KW-0472">Membrane</keyword>
<dbReference type="PATRIC" id="fig|1379910.4.peg.1444"/>
<keyword evidence="5" id="KW-1185">Reference proteome</keyword>
<dbReference type="InterPro" id="IPR000014">
    <property type="entry name" value="PAS"/>
</dbReference>
<evidence type="ECO:0000259" key="2">
    <source>
        <dbReference type="PROSITE" id="PS50112"/>
    </source>
</evidence>
<feature type="transmembrane region" description="Helical" evidence="1">
    <location>
        <begin position="266"/>
        <end position="288"/>
    </location>
</feature>
<accession>A0A0H4VNE7</accession>
<feature type="domain" description="PAS" evidence="2">
    <location>
        <begin position="307"/>
        <end position="377"/>
    </location>
</feature>
<keyword evidence="1" id="KW-0812">Transmembrane</keyword>
<keyword evidence="1" id="KW-1133">Transmembrane helix</keyword>
<dbReference type="Pfam" id="PF08448">
    <property type="entry name" value="PAS_4"/>
    <property type="match status" value="3"/>
</dbReference>
<feature type="domain" description="PAC" evidence="3">
    <location>
        <begin position="511"/>
        <end position="564"/>
    </location>
</feature>
<gene>
    <name evidence="4" type="ORF">TH63_06595</name>
</gene>
<dbReference type="EMBL" id="CP010777">
    <property type="protein sequence ID" value="AKQ45382.1"/>
    <property type="molecule type" value="Genomic_DNA"/>
</dbReference>
<dbReference type="CDD" id="cd00130">
    <property type="entry name" value="PAS"/>
    <property type="match status" value="2"/>
</dbReference>
<sequence>MFNSSTFDSDALMHPLIKRRLVLFSQVCCIFVIIAAHLVLVGWAYDIEALKGLSTSLVAMNPLTAICFILAGISLWLQRNPAPKYLVTSRILAGIVAVIGFAKLLSLFGDFDFILDRLFFASQLQEPERLLPNRMAPNTAFCFLLAGFSLLLIDLEVGIRKRPAQYLCIAITLVSLLSIYGYVFGVKYLIGISAYIPMAATTAVVFLFLSVGILFSRPDKGSMLIIFGSEETGEALFSRLFAIIFPLMIGWLKLRGEKAGYFSKEFGTALFGISTYAFSMFLLGRNALQKYRNRKLRLLSLQLLQEDAKKLQSILDNTATPIYIKDLEGRYNQVNKRFEQAFKVKSEEIKGKTEYDVFPKTIAQGISATDKEVLEKDATRYLEEVFELEGVQRTFLTVKFTLKDTEGVIYGLCSISTDITDRKLMEVLLRNDERRLNAILSGLGEGVVVVDTSGKFIFFNEIAEDILGLGKTDTAISDWSKTYGTFFPDGKTYYPPEELPLAKGLKGESLDNVEIFIRNENIPDGRAIKVTGRPVYNDKNEIIASVVVCRDITYEKQLEQLIQENEGRLTAVISTIGEGIIVADKNGQFVLFNNKAEEILGMNLKEMSAASWSNQYKIFLPDGLTQYPAEELPLAQALKGKTTNQVELCIRHEMFPKGKSISVSGRPILGDKNQVVAGIVDFRDVTKIRHLEHTLEEIKQKYRELICQSHQRK</sequence>
<feature type="transmembrane region" description="Helical" evidence="1">
    <location>
        <begin position="236"/>
        <end position="254"/>
    </location>
</feature>
<evidence type="ECO:0000259" key="3">
    <source>
        <dbReference type="PROSITE" id="PS50113"/>
    </source>
</evidence>
<dbReference type="PANTHER" id="PTHR44757:SF2">
    <property type="entry name" value="BIOFILM ARCHITECTURE MAINTENANCE PROTEIN MBAA"/>
    <property type="match status" value="1"/>
</dbReference>
<reference evidence="4 5" key="1">
    <citation type="submission" date="2015-01" db="EMBL/GenBank/DDBJ databases">
        <title>Rufibacter sp./DG31D/ whole genome sequencing.</title>
        <authorList>
            <person name="Kim M.K."/>
            <person name="Srinivasan S."/>
            <person name="Lee J.-J."/>
        </authorList>
    </citation>
    <scope>NUCLEOTIDE SEQUENCE [LARGE SCALE GENOMIC DNA]</scope>
    <source>
        <strain evidence="4 5">DG31D</strain>
    </source>
</reference>
<dbReference type="PANTHER" id="PTHR44757">
    <property type="entry name" value="DIGUANYLATE CYCLASE DGCP"/>
    <property type="match status" value="1"/>
</dbReference>
<dbReference type="KEGG" id="ruf:TH63_06595"/>
<feature type="domain" description="PAS" evidence="2">
    <location>
        <begin position="432"/>
        <end position="473"/>
    </location>
</feature>
<evidence type="ECO:0000256" key="1">
    <source>
        <dbReference type="SAM" id="Phobius"/>
    </source>
</evidence>
<dbReference type="NCBIfam" id="TIGR00229">
    <property type="entry name" value="sensory_box"/>
    <property type="match status" value="2"/>
</dbReference>
<feature type="transmembrane region" description="Helical" evidence="1">
    <location>
        <begin position="57"/>
        <end position="77"/>
    </location>
</feature>
<dbReference type="SUPFAM" id="SSF55785">
    <property type="entry name" value="PYP-like sensor domain (PAS domain)"/>
    <property type="match status" value="3"/>
</dbReference>
<proteinExistence type="predicted"/>
<dbReference type="AlphaFoldDB" id="A0A0H4VNE7"/>
<feature type="transmembrane region" description="Helical" evidence="1">
    <location>
        <begin position="21"/>
        <end position="45"/>
    </location>
</feature>
<feature type="transmembrane region" description="Helical" evidence="1">
    <location>
        <begin position="89"/>
        <end position="115"/>
    </location>
</feature>
<dbReference type="Gene3D" id="3.30.450.20">
    <property type="entry name" value="PAS domain"/>
    <property type="match status" value="3"/>
</dbReference>
<feature type="transmembrane region" description="Helical" evidence="1">
    <location>
        <begin position="165"/>
        <end position="183"/>
    </location>
</feature>
<organism evidence="4 5">
    <name type="scientific">Rufibacter radiotolerans</name>
    <dbReference type="NCBI Taxonomy" id="1379910"/>
    <lineage>
        <taxon>Bacteria</taxon>
        <taxon>Pseudomonadati</taxon>
        <taxon>Bacteroidota</taxon>
        <taxon>Cytophagia</taxon>
        <taxon>Cytophagales</taxon>
        <taxon>Hymenobacteraceae</taxon>
        <taxon>Rufibacter</taxon>
    </lineage>
</organism>
<name>A0A0H4VNE7_9BACT</name>
<dbReference type="InterPro" id="IPR052155">
    <property type="entry name" value="Biofilm_reg_signaling"/>
</dbReference>
<evidence type="ECO:0008006" key="6">
    <source>
        <dbReference type="Google" id="ProtNLM"/>
    </source>
</evidence>
<feature type="transmembrane region" description="Helical" evidence="1">
    <location>
        <begin position="135"/>
        <end position="153"/>
    </location>
</feature>
<evidence type="ECO:0000313" key="5">
    <source>
        <dbReference type="Proteomes" id="UP000036458"/>
    </source>
</evidence>
<dbReference type="InterPro" id="IPR013656">
    <property type="entry name" value="PAS_4"/>
</dbReference>
<dbReference type="SMART" id="SM00091">
    <property type="entry name" value="PAS"/>
    <property type="match status" value="3"/>
</dbReference>
<dbReference type="InterPro" id="IPR035965">
    <property type="entry name" value="PAS-like_dom_sf"/>
</dbReference>
<dbReference type="STRING" id="1379910.TH63_06595"/>
<protein>
    <recommendedName>
        <fullName evidence="6">PAS domain S-box protein</fullName>
    </recommendedName>
</protein>
<dbReference type="PROSITE" id="PS50112">
    <property type="entry name" value="PAS"/>
    <property type="match status" value="3"/>
</dbReference>
<evidence type="ECO:0000313" key="4">
    <source>
        <dbReference type="EMBL" id="AKQ45382.1"/>
    </source>
</evidence>
<feature type="transmembrane region" description="Helical" evidence="1">
    <location>
        <begin position="195"/>
        <end position="215"/>
    </location>
</feature>
<dbReference type="InterPro" id="IPR000700">
    <property type="entry name" value="PAS-assoc_C"/>
</dbReference>